<dbReference type="InterPro" id="IPR036097">
    <property type="entry name" value="HisK_dim/P_sf"/>
</dbReference>
<evidence type="ECO:0000256" key="1">
    <source>
        <dbReference type="ARBA" id="ARBA00000085"/>
    </source>
</evidence>
<gene>
    <name evidence="9" type="ORF">DSM112329_04435</name>
</gene>
<dbReference type="EC" id="2.7.13.3" evidence="3"/>
<keyword evidence="4" id="KW-0597">Phosphoprotein</keyword>
<dbReference type="PROSITE" id="PS50109">
    <property type="entry name" value="HIS_KIN"/>
    <property type="match status" value="1"/>
</dbReference>
<sequence length="387" mass="40950">MPTTDTQTNELIHRAMEAARELTGLKLAYVTQFLDGAQHVQAMDGDNGPFGISLDAAYPLETTICQRMVDGRLPRVMADTHAAEVVDAFNETAGSAIIGAYVGVPIRLPDGRLYGSFCCISHEAHPELTERDTALLRMFARLVGDQIAEIQKTDATQRAQNEFLASVSHDLRSPLIAVRNLAEDLAAGYDDLDPVDTGAVIEREAQRVLSMVDDILLVSRQRAGALTVDLAAADLADVVRSSARSAATVAGADGGRIALAVPDEPVTAEVDAARVAQALQNLIENALKYSPRGGPVDVRLRREATVAVIEVQDRGIGVTPADQARLGERFFRASTATAHGIKGIGLGLATAQAIAALHEGTLSTTSEPDEGSTFTLILPLAAAADRA</sequence>
<dbReference type="InterPro" id="IPR004358">
    <property type="entry name" value="Sig_transdc_His_kin-like_C"/>
</dbReference>
<comment type="subcellular location">
    <subcellularLocation>
        <location evidence="2">Cell membrane</location>
    </subcellularLocation>
</comment>
<name>A0AAU7B0Z5_9ACTN</name>
<dbReference type="GO" id="GO:0005886">
    <property type="term" value="C:plasma membrane"/>
    <property type="evidence" value="ECO:0007669"/>
    <property type="project" value="UniProtKB-SubCell"/>
</dbReference>
<dbReference type="Pfam" id="PF02518">
    <property type="entry name" value="HATPase_c"/>
    <property type="match status" value="1"/>
</dbReference>
<dbReference type="SMART" id="SM00387">
    <property type="entry name" value="HATPase_c"/>
    <property type="match status" value="1"/>
</dbReference>
<evidence type="ECO:0000256" key="7">
    <source>
        <dbReference type="ARBA" id="ARBA00023012"/>
    </source>
</evidence>
<dbReference type="Gene3D" id="1.10.287.130">
    <property type="match status" value="1"/>
</dbReference>
<dbReference type="Gene3D" id="3.30.450.40">
    <property type="match status" value="1"/>
</dbReference>
<evidence type="ECO:0000313" key="9">
    <source>
        <dbReference type="EMBL" id="XAY07550.1"/>
    </source>
</evidence>
<dbReference type="InterPro" id="IPR036890">
    <property type="entry name" value="HATPase_C_sf"/>
</dbReference>
<keyword evidence="6" id="KW-0418">Kinase</keyword>
<dbReference type="RefSeq" id="WP_354698743.1">
    <property type="nucleotide sequence ID" value="NZ_CP114014.1"/>
</dbReference>
<dbReference type="InterPro" id="IPR050736">
    <property type="entry name" value="Sensor_HK_Regulatory"/>
</dbReference>
<comment type="catalytic activity">
    <reaction evidence="1">
        <text>ATP + protein L-histidine = ADP + protein N-phospho-L-histidine.</text>
        <dbReference type="EC" id="2.7.13.3"/>
    </reaction>
</comment>
<dbReference type="AlphaFoldDB" id="A0AAU7B0Z5"/>
<dbReference type="Gene3D" id="3.30.565.10">
    <property type="entry name" value="Histidine kinase-like ATPase, C-terminal domain"/>
    <property type="match status" value="1"/>
</dbReference>
<dbReference type="InterPro" id="IPR003018">
    <property type="entry name" value="GAF"/>
</dbReference>
<accession>A0AAU7B0Z5</accession>
<dbReference type="InterPro" id="IPR003661">
    <property type="entry name" value="HisK_dim/P_dom"/>
</dbReference>
<dbReference type="SUPFAM" id="SSF47384">
    <property type="entry name" value="Homodimeric domain of signal transducing histidine kinase"/>
    <property type="match status" value="1"/>
</dbReference>
<dbReference type="KEGG" id="parq:DSM112329_04435"/>
<dbReference type="Pfam" id="PF00512">
    <property type="entry name" value="HisKA"/>
    <property type="match status" value="1"/>
</dbReference>
<dbReference type="SUPFAM" id="SSF55874">
    <property type="entry name" value="ATPase domain of HSP90 chaperone/DNA topoisomerase II/histidine kinase"/>
    <property type="match status" value="1"/>
</dbReference>
<evidence type="ECO:0000256" key="6">
    <source>
        <dbReference type="ARBA" id="ARBA00022777"/>
    </source>
</evidence>
<evidence type="ECO:0000259" key="8">
    <source>
        <dbReference type="PROSITE" id="PS50109"/>
    </source>
</evidence>
<dbReference type="FunFam" id="3.30.565.10:FF:000006">
    <property type="entry name" value="Sensor histidine kinase WalK"/>
    <property type="match status" value="1"/>
</dbReference>
<dbReference type="SMART" id="SM00388">
    <property type="entry name" value="HisKA"/>
    <property type="match status" value="1"/>
</dbReference>
<evidence type="ECO:0000256" key="2">
    <source>
        <dbReference type="ARBA" id="ARBA00004236"/>
    </source>
</evidence>
<protein>
    <recommendedName>
        <fullName evidence="3">histidine kinase</fullName>
        <ecNumber evidence="3">2.7.13.3</ecNumber>
    </recommendedName>
</protein>
<dbReference type="Pfam" id="PF01590">
    <property type="entry name" value="GAF"/>
    <property type="match status" value="1"/>
</dbReference>
<dbReference type="InterPro" id="IPR005467">
    <property type="entry name" value="His_kinase_dom"/>
</dbReference>
<dbReference type="PRINTS" id="PR00344">
    <property type="entry name" value="BCTRLSENSOR"/>
</dbReference>
<proteinExistence type="predicted"/>
<dbReference type="EMBL" id="CP114014">
    <property type="protein sequence ID" value="XAY07550.1"/>
    <property type="molecule type" value="Genomic_DNA"/>
</dbReference>
<dbReference type="SUPFAM" id="SSF55781">
    <property type="entry name" value="GAF domain-like"/>
    <property type="match status" value="1"/>
</dbReference>
<feature type="domain" description="Histidine kinase" evidence="8">
    <location>
        <begin position="166"/>
        <end position="382"/>
    </location>
</feature>
<dbReference type="InterPro" id="IPR003594">
    <property type="entry name" value="HATPase_dom"/>
</dbReference>
<dbReference type="InterPro" id="IPR029016">
    <property type="entry name" value="GAF-like_dom_sf"/>
</dbReference>
<dbReference type="CDD" id="cd00075">
    <property type="entry name" value="HATPase"/>
    <property type="match status" value="1"/>
</dbReference>
<dbReference type="CDD" id="cd00082">
    <property type="entry name" value="HisKA"/>
    <property type="match status" value="1"/>
</dbReference>
<evidence type="ECO:0000256" key="4">
    <source>
        <dbReference type="ARBA" id="ARBA00022553"/>
    </source>
</evidence>
<reference evidence="9" key="1">
    <citation type="submission" date="2022-12" db="EMBL/GenBank/DDBJ databases">
        <title>Paraconexibacter alkalitolerans sp. nov. and Baekduia alba sp. nov., isolated from soil and emended description of the genera Paraconexibacter (Chun et al., 2020) and Baekduia (An et al., 2020).</title>
        <authorList>
            <person name="Vieira S."/>
            <person name="Huber K.J."/>
            <person name="Geppert A."/>
            <person name="Wolf J."/>
            <person name="Neumann-Schaal M."/>
            <person name="Muesken M."/>
            <person name="Overmann J."/>
        </authorList>
    </citation>
    <scope>NUCLEOTIDE SEQUENCE</scope>
    <source>
        <strain evidence="9">AEG42_29</strain>
    </source>
</reference>
<dbReference type="PANTHER" id="PTHR43711">
    <property type="entry name" value="TWO-COMPONENT HISTIDINE KINASE"/>
    <property type="match status" value="1"/>
</dbReference>
<keyword evidence="5" id="KW-0808">Transferase</keyword>
<evidence type="ECO:0000256" key="3">
    <source>
        <dbReference type="ARBA" id="ARBA00012438"/>
    </source>
</evidence>
<dbReference type="GO" id="GO:0000155">
    <property type="term" value="F:phosphorelay sensor kinase activity"/>
    <property type="evidence" value="ECO:0007669"/>
    <property type="project" value="InterPro"/>
</dbReference>
<dbReference type="SMART" id="SM00065">
    <property type="entry name" value="GAF"/>
    <property type="match status" value="1"/>
</dbReference>
<keyword evidence="7" id="KW-0902">Two-component regulatory system</keyword>
<evidence type="ECO:0000256" key="5">
    <source>
        <dbReference type="ARBA" id="ARBA00022679"/>
    </source>
</evidence>
<dbReference type="PANTHER" id="PTHR43711:SF1">
    <property type="entry name" value="HISTIDINE KINASE 1"/>
    <property type="match status" value="1"/>
</dbReference>
<organism evidence="9">
    <name type="scientific">Paraconexibacter sp. AEG42_29</name>
    <dbReference type="NCBI Taxonomy" id="2997339"/>
    <lineage>
        <taxon>Bacteria</taxon>
        <taxon>Bacillati</taxon>
        <taxon>Actinomycetota</taxon>
        <taxon>Thermoleophilia</taxon>
        <taxon>Solirubrobacterales</taxon>
        <taxon>Paraconexibacteraceae</taxon>
        <taxon>Paraconexibacter</taxon>
    </lineage>
</organism>